<protein>
    <recommendedName>
        <fullName evidence="6">Protein pelota homolog</fullName>
    </recommendedName>
</protein>
<dbReference type="Pfam" id="PF03464">
    <property type="entry name" value="eRF1_2"/>
    <property type="match status" value="1"/>
</dbReference>
<dbReference type="GO" id="GO:0070651">
    <property type="term" value="P:nonfunctional rRNA decay"/>
    <property type="evidence" value="ECO:0007669"/>
    <property type="project" value="TreeGrafter"/>
</dbReference>
<comment type="function">
    <text evidence="6">Component of the Pelota-HBS1L complex, a complex that recognizes stalled ribosomes and triggers the No-Go Decay (NGD) pathway. In the Pelota-HBS1L complex, pelo recognizes ribosomes stalled at the 3' end of an mRNA and engages stalled ribosomes by destabilizing mRNA in the mRNA channel.</text>
</comment>
<dbReference type="InterPro" id="IPR005140">
    <property type="entry name" value="eRF1_Pelota-like_N"/>
</dbReference>
<dbReference type="InterPro" id="IPR038069">
    <property type="entry name" value="Pelota/DOM34_N"/>
</dbReference>
<dbReference type="GO" id="GO:0071025">
    <property type="term" value="P:RNA surveillance"/>
    <property type="evidence" value="ECO:0007669"/>
    <property type="project" value="InterPro"/>
</dbReference>
<comment type="similarity">
    <text evidence="3 6">Belongs to the eukaryotic release factor 1 family. Pelota subfamily.</text>
</comment>
<keyword evidence="5 6" id="KW-0479">Metal-binding</keyword>
<dbReference type="Gene3D" id="3.30.420.60">
    <property type="entry name" value="eRF1 domain 2"/>
    <property type="match status" value="1"/>
</dbReference>
<evidence type="ECO:0000259" key="7">
    <source>
        <dbReference type="SMART" id="SM01194"/>
    </source>
</evidence>
<sequence length="388" mass="44206">MKLLGKYINKDNSGSIKVLLEEEEDMWQFYNLIRVKDLVKASTVRKVITESETRSNSSQKINMNLTIAVEVITFDPTTCTLHLKGKNTEKNEHVKLGQYHTLDIELGKTFTLSKEQWDSVDFHRLKECQDTVAKKADVAAIIMHEGLAHVCLMTENLIITKGKIEISIPGKRKGYSSQHDKALERFYKHISNAFIKNIDLDVVKCIIIASPGFYKDCFFTYLQNFMENSGRKLTPDDKNKFLLVHSTNGFKHSLKEVLSDPSIQKKFGATKSQGELNQVLRFQQLLDVCPEKAFYGPKDVIRANNLQAIETLLISDSLFRSQNLEERAKYVKLVESVKKQKQNVFICSSQQLSGEQLNLYSGVAAILKYPMPELENDVWYSSDSSSSL</sequence>
<dbReference type="STRING" id="75913.A0A0K0G0R2"/>
<comment type="cofactor">
    <cofactor evidence="1 6">
        <name>a divalent metal cation</name>
        <dbReference type="ChEBI" id="CHEBI:60240"/>
    </cofactor>
</comment>
<dbReference type="FunFam" id="3.30.1330.30:FF:000008">
    <property type="entry name" value="Protein pelota homolog"/>
    <property type="match status" value="1"/>
</dbReference>
<dbReference type="Gene3D" id="2.30.30.870">
    <property type="entry name" value="Pelota, domain A"/>
    <property type="match status" value="1"/>
</dbReference>
<dbReference type="InterPro" id="IPR042226">
    <property type="entry name" value="eFR1_2_sf"/>
</dbReference>
<evidence type="ECO:0000256" key="6">
    <source>
        <dbReference type="RuleBase" id="RU362019"/>
    </source>
</evidence>
<dbReference type="Pfam" id="PF03465">
    <property type="entry name" value="eRF1_3"/>
    <property type="match status" value="1"/>
</dbReference>
<dbReference type="Proteomes" id="UP000035680">
    <property type="component" value="Unassembled WGS sequence"/>
</dbReference>
<accession>A0A0K0G0R2</accession>
<evidence type="ECO:0000256" key="5">
    <source>
        <dbReference type="ARBA" id="ARBA00022723"/>
    </source>
</evidence>
<comment type="subcellular location">
    <subcellularLocation>
        <location evidence="2 6">Cytoplasm</location>
    </subcellularLocation>
</comment>
<dbReference type="SMART" id="SM01194">
    <property type="entry name" value="eRF1_1"/>
    <property type="match status" value="1"/>
</dbReference>
<dbReference type="InterPro" id="IPR058547">
    <property type="entry name" value="Pelota_N"/>
</dbReference>
<dbReference type="GO" id="GO:0070481">
    <property type="term" value="P:nuclear-transcribed mRNA catabolic process, non-stop decay"/>
    <property type="evidence" value="ECO:0007669"/>
    <property type="project" value="InterPro"/>
</dbReference>
<dbReference type="SUPFAM" id="SSF55315">
    <property type="entry name" value="L30e-like"/>
    <property type="match status" value="1"/>
</dbReference>
<dbReference type="GO" id="GO:0032790">
    <property type="term" value="P:ribosome disassembly"/>
    <property type="evidence" value="ECO:0007669"/>
    <property type="project" value="TreeGrafter"/>
</dbReference>
<reference evidence="8" key="1">
    <citation type="submission" date="2014-07" db="EMBL/GenBank/DDBJ databases">
        <authorList>
            <person name="Martin A.A"/>
            <person name="De Silva N."/>
        </authorList>
    </citation>
    <scope>NUCLEOTIDE SEQUENCE</scope>
</reference>
<dbReference type="FunFam" id="2.30.30.870:FF:000001">
    <property type="entry name" value="Protein pelota homolog"/>
    <property type="match status" value="1"/>
</dbReference>
<evidence type="ECO:0000256" key="2">
    <source>
        <dbReference type="ARBA" id="ARBA00004496"/>
    </source>
</evidence>
<reference evidence="9" key="2">
    <citation type="submission" date="2015-08" db="UniProtKB">
        <authorList>
            <consortium name="WormBaseParasite"/>
        </authorList>
    </citation>
    <scope>IDENTIFICATION</scope>
</reference>
<dbReference type="PANTHER" id="PTHR10853:SF0">
    <property type="entry name" value="PROTEIN PELOTA HOMOLOG"/>
    <property type="match status" value="1"/>
</dbReference>
<dbReference type="GO" id="GO:0070966">
    <property type="term" value="P:nuclear-transcribed mRNA catabolic process, no-go decay"/>
    <property type="evidence" value="ECO:0007669"/>
    <property type="project" value="InterPro"/>
</dbReference>
<keyword evidence="4 6" id="KW-0963">Cytoplasm</keyword>
<dbReference type="SUPFAM" id="SSF53137">
    <property type="entry name" value="Translational machinery components"/>
    <property type="match status" value="1"/>
</dbReference>
<dbReference type="GO" id="GO:0046872">
    <property type="term" value="F:metal ion binding"/>
    <property type="evidence" value="ECO:0007669"/>
    <property type="project" value="UniProtKB-KW"/>
</dbReference>
<dbReference type="SUPFAM" id="SSF159065">
    <property type="entry name" value="Dom34/Pelota N-terminal domain-like"/>
    <property type="match status" value="1"/>
</dbReference>
<dbReference type="WBParaSite" id="SVE_1829800.1">
    <property type="protein sequence ID" value="SVE_1829800.1"/>
    <property type="gene ID" value="SVE_1829800"/>
</dbReference>
<evidence type="ECO:0000256" key="1">
    <source>
        <dbReference type="ARBA" id="ARBA00001968"/>
    </source>
</evidence>
<keyword evidence="8" id="KW-1185">Reference proteome</keyword>
<dbReference type="InterPro" id="IPR004405">
    <property type="entry name" value="TF_pelota"/>
</dbReference>
<evidence type="ECO:0000313" key="9">
    <source>
        <dbReference type="WBParaSite" id="SVE_1829800.1"/>
    </source>
</evidence>
<dbReference type="InterPro" id="IPR005141">
    <property type="entry name" value="eRF1_2"/>
</dbReference>
<organism evidence="8 9">
    <name type="scientific">Strongyloides venezuelensis</name>
    <name type="common">Threadworm</name>
    <dbReference type="NCBI Taxonomy" id="75913"/>
    <lineage>
        <taxon>Eukaryota</taxon>
        <taxon>Metazoa</taxon>
        <taxon>Ecdysozoa</taxon>
        <taxon>Nematoda</taxon>
        <taxon>Chromadorea</taxon>
        <taxon>Rhabditida</taxon>
        <taxon>Tylenchina</taxon>
        <taxon>Panagrolaimomorpha</taxon>
        <taxon>Strongyloidoidea</taxon>
        <taxon>Strongyloididae</taxon>
        <taxon>Strongyloides</taxon>
    </lineage>
</organism>
<dbReference type="Pfam" id="PF26356">
    <property type="entry name" value="Pelota_N"/>
    <property type="match status" value="1"/>
</dbReference>
<name>A0A0K0G0R2_STRVS</name>
<proteinExistence type="inferred from homology"/>
<evidence type="ECO:0000256" key="3">
    <source>
        <dbReference type="ARBA" id="ARBA00009504"/>
    </source>
</evidence>
<dbReference type="AlphaFoldDB" id="A0A0K0G0R2"/>
<evidence type="ECO:0000313" key="8">
    <source>
        <dbReference type="Proteomes" id="UP000035680"/>
    </source>
</evidence>
<dbReference type="GO" id="GO:0005737">
    <property type="term" value="C:cytoplasm"/>
    <property type="evidence" value="ECO:0007669"/>
    <property type="project" value="UniProtKB-SubCell"/>
</dbReference>
<feature type="domain" description="eRF1/Pelota-like N-terminal" evidence="7">
    <location>
        <begin position="1"/>
        <end position="130"/>
    </location>
</feature>
<dbReference type="PANTHER" id="PTHR10853">
    <property type="entry name" value="PELOTA"/>
    <property type="match status" value="1"/>
</dbReference>
<dbReference type="InterPro" id="IPR029064">
    <property type="entry name" value="Ribosomal_eL30-like_sf"/>
</dbReference>
<evidence type="ECO:0000256" key="4">
    <source>
        <dbReference type="ARBA" id="ARBA00022490"/>
    </source>
</evidence>
<dbReference type="NCBIfam" id="TIGR00111">
    <property type="entry name" value="pelota"/>
    <property type="match status" value="1"/>
</dbReference>
<dbReference type="Gene3D" id="3.30.1330.30">
    <property type="match status" value="1"/>
</dbReference>
<dbReference type="InterPro" id="IPR005142">
    <property type="entry name" value="eRF1_3"/>
</dbReference>